<dbReference type="Proteomes" id="UP001259587">
    <property type="component" value="Unassembled WGS sequence"/>
</dbReference>
<name>A0ACC6K4E1_9PSED</name>
<gene>
    <name evidence="1" type="ORF">J2W83_002839</name>
</gene>
<accession>A0ACC6K4E1</accession>
<evidence type="ECO:0000313" key="2">
    <source>
        <dbReference type="Proteomes" id="UP001259587"/>
    </source>
</evidence>
<reference evidence="1" key="1">
    <citation type="submission" date="2023-07" db="EMBL/GenBank/DDBJ databases">
        <title>Sorghum-associated microbial communities from plants grown in Nebraska, USA.</title>
        <authorList>
            <person name="Schachtman D."/>
        </authorList>
    </citation>
    <scope>NUCLEOTIDE SEQUENCE</scope>
    <source>
        <strain evidence="1">BE56</strain>
    </source>
</reference>
<proteinExistence type="predicted"/>
<organism evidence="1 2">
    <name type="scientific">Pseudomonas hunanensis</name>
    <dbReference type="NCBI Taxonomy" id="1247546"/>
    <lineage>
        <taxon>Bacteria</taxon>
        <taxon>Pseudomonadati</taxon>
        <taxon>Pseudomonadota</taxon>
        <taxon>Gammaproteobacteria</taxon>
        <taxon>Pseudomonadales</taxon>
        <taxon>Pseudomonadaceae</taxon>
        <taxon>Pseudomonas</taxon>
    </lineage>
</organism>
<comment type="caution">
    <text evidence="1">The sequence shown here is derived from an EMBL/GenBank/DDBJ whole genome shotgun (WGS) entry which is preliminary data.</text>
</comment>
<sequence>MSFNIGLSGLYAANKQLDVTGNNIANVNTTGFKSSRAEFADVYAGANRLGVGKNQIGNGVRLAAVSQQFTQGDINNTGNVLDMGIQGQGFFILNDNGSKMYTRAGAFQTNKDNFVVTADGMRLQGYAADTAGNIQKGSLTDLKIDTSALQPKATSLIDQGLNLNSSAASIPFQIFDNSTPPVMAAFNPADPTTYTQAFTSKATDSAGVEHDVQQYYRKTGTNQYTMYTLVDGRNPYDPSSTAPLSGTINYNNDGSISSMTADTTGVPAGASFTVNNNAFSMVGWVPAEQDVNGDWVASGATGAAGGISLATSNLPVMVANKAFDPSDETTYSKSFPTKVFDSQGNEHTLEQFYRKTSTNEWTLYTLVDGRNPFNPASTEPLVGTINFNSDGSVNSMTADNTGHPAGSSFTVTNSVFSMVGWVPAVEDPAGVWGSNGAVGDAAGMRLSMNSTTSYNTESARMSQSQDGYATGILSSLSIDSTGVLFASFSNSQSRAVGQVAIASFANEQGLQQQGGTRWTETYTSGIPGIDSPKTGTLGSVESNALEGSNVNLTQELVELIKAQSNYQANAKTISTESTIMQTIIQMA</sequence>
<keyword evidence="1" id="KW-0969">Cilium</keyword>
<protein>
    <submittedName>
        <fullName evidence="1">Flagellar hook protein FlgE</fullName>
    </submittedName>
</protein>
<evidence type="ECO:0000313" key="1">
    <source>
        <dbReference type="EMBL" id="MDR6713236.1"/>
    </source>
</evidence>
<keyword evidence="2" id="KW-1185">Reference proteome</keyword>
<keyword evidence="1" id="KW-0966">Cell projection</keyword>
<keyword evidence="1" id="KW-0282">Flagellum</keyword>
<dbReference type="EMBL" id="JAVDTH010000015">
    <property type="protein sequence ID" value="MDR6713236.1"/>
    <property type="molecule type" value="Genomic_DNA"/>
</dbReference>